<evidence type="ECO:0000256" key="1">
    <source>
        <dbReference type="ARBA" id="ARBA00022448"/>
    </source>
</evidence>
<evidence type="ECO:0000256" key="5">
    <source>
        <dbReference type="ARBA" id="ARBA00023004"/>
    </source>
</evidence>
<dbReference type="PRINTS" id="PR00604">
    <property type="entry name" value="CYTCHRMECIAB"/>
</dbReference>
<dbReference type="Gene3D" id="1.10.760.10">
    <property type="entry name" value="Cytochrome c-like domain"/>
    <property type="match status" value="1"/>
</dbReference>
<keyword evidence="5 6" id="KW-0408">Iron</keyword>
<feature type="signal peptide" evidence="7">
    <location>
        <begin position="1"/>
        <end position="19"/>
    </location>
</feature>
<dbReference type="SUPFAM" id="SSF46626">
    <property type="entry name" value="Cytochrome c"/>
    <property type="match status" value="1"/>
</dbReference>
<dbReference type="GO" id="GO:0020037">
    <property type="term" value="F:heme binding"/>
    <property type="evidence" value="ECO:0007669"/>
    <property type="project" value="InterPro"/>
</dbReference>
<name>F4QIG0_9CAUL</name>
<dbReference type="EMBL" id="GL883077">
    <property type="protein sequence ID" value="EGF92949.1"/>
    <property type="molecule type" value="Genomic_DNA"/>
</dbReference>
<organism evidence="9 10">
    <name type="scientific">Asticcacaulis biprosthecium C19</name>
    <dbReference type="NCBI Taxonomy" id="715226"/>
    <lineage>
        <taxon>Bacteria</taxon>
        <taxon>Pseudomonadati</taxon>
        <taxon>Pseudomonadota</taxon>
        <taxon>Alphaproteobacteria</taxon>
        <taxon>Caulobacterales</taxon>
        <taxon>Caulobacteraceae</taxon>
        <taxon>Asticcacaulis</taxon>
    </lineage>
</organism>
<dbReference type="OrthoDB" id="9805828at2"/>
<keyword evidence="1" id="KW-0813">Transport</keyword>
<evidence type="ECO:0000256" key="3">
    <source>
        <dbReference type="ARBA" id="ARBA00022723"/>
    </source>
</evidence>
<dbReference type="RefSeq" id="WP_006272134.1">
    <property type="nucleotide sequence ID" value="NZ_GL883077.1"/>
</dbReference>
<dbReference type="GO" id="GO:0009055">
    <property type="term" value="F:electron transfer activity"/>
    <property type="evidence" value="ECO:0007669"/>
    <property type="project" value="InterPro"/>
</dbReference>
<dbReference type="InterPro" id="IPR036909">
    <property type="entry name" value="Cyt_c-like_dom_sf"/>
</dbReference>
<sequence>MKMILLLGTVLLAASPAAAMAPGAAEPDAAADLQAGAQLYFKACGLCHDDSAHMLLDTGPPLFGVVGRRVGSVEGFTYSPALQKGYRRGHKWSEKRLDKFLSGPQHVYTGTDMPMMFNDPKVRHNLIAYLKTLKDE</sequence>
<keyword evidence="3 6" id="KW-0479">Metal-binding</keyword>
<evidence type="ECO:0000313" key="10">
    <source>
        <dbReference type="Proteomes" id="UP000006512"/>
    </source>
</evidence>
<dbReference type="HOGENOM" id="CLU_060944_2_0_5"/>
<dbReference type="STRING" id="715226.ABI_13880"/>
<keyword evidence="2 6" id="KW-0349">Heme</keyword>
<gene>
    <name evidence="9" type="ORF">ABI_13880</name>
</gene>
<dbReference type="InterPro" id="IPR002327">
    <property type="entry name" value="Cyt_c_1A/1B"/>
</dbReference>
<proteinExistence type="predicted"/>
<evidence type="ECO:0000256" key="2">
    <source>
        <dbReference type="ARBA" id="ARBA00022617"/>
    </source>
</evidence>
<dbReference type="eggNOG" id="COG3474">
    <property type="taxonomic scope" value="Bacteria"/>
</dbReference>
<keyword evidence="7" id="KW-0732">Signal</keyword>
<keyword evidence="10" id="KW-1185">Reference proteome</keyword>
<evidence type="ECO:0000256" key="6">
    <source>
        <dbReference type="PROSITE-ProRule" id="PRU00433"/>
    </source>
</evidence>
<dbReference type="Proteomes" id="UP000006512">
    <property type="component" value="Unassembled WGS sequence"/>
</dbReference>
<evidence type="ECO:0000313" key="9">
    <source>
        <dbReference type="EMBL" id="EGF92949.1"/>
    </source>
</evidence>
<dbReference type="PROSITE" id="PS51007">
    <property type="entry name" value="CYTC"/>
    <property type="match status" value="1"/>
</dbReference>
<feature type="domain" description="Cytochrome c" evidence="8">
    <location>
        <begin position="31"/>
        <end position="134"/>
    </location>
</feature>
<keyword evidence="4" id="KW-0249">Electron transport</keyword>
<feature type="chain" id="PRO_5003316566" evidence="7">
    <location>
        <begin position="20"/>
        <end position="136"/>
    </location>
</feature>
<evidence type="ECO:0000256" key="7">
    <source>
        <dbReference type="SAM" id="SignalP"/>
    </source>
</evidence>
<dbReference type="PANTHER" id="PTHR11961">
    <property type="entry name" value="CYTOCHROME C"/>
    <property type="match status" value="1"/>
</dbReference>
<dbReference type="GO" id="GO:0046872">
    <property type="term" value="F:metal ion binding"/>
    <property type="evidence" value="ECO:0007669"/>
    <property type="project" value="UniProtKB-KW"/>
</dbReference>
<protein>
    <submittedName>
        <fullName evidence="9">Isocytochrome c2</fullName>
    </submittedName>
</protein>
<dbReference type="InterPro" id="IPR009056">
    <property type="entry name" value="Cyt_c-like_dom"/>
</dbReference>
<reference evidence="10" key="1">
    <citation type="submission" date="2011-03" db="EMBL/GenBank/DDBJ databases">
        <title>Draft genome sequence of Brevundimonas diminuta.</title>
        <authorList>
            <person name="Brown P.J.B."/>
            <person name="Buechlein A."/>
            <person name="Hemmerich C."/>
            <person name="Brun Y.V."/>
        </authorList>
    </citation>
    <scope>NUCLEOTIDE SEQUENCE [LARGE SCALE GENOMIC DNA]</scope>
    <source>
        <strain evidence="10">C19</strain>
    </source>
</reference>
<evidence type="ECO:0000256" key="4">
    <source>
        <dbReference type="ARBA" id="ARBA00022982"/>
    </source>
</evidence>
<evidence type="ECO:0000259" key="8">
    <source>
        <dbReference type="PROSITE" id="PS51007"/>
    </source>
</evidence>
<accession>F4QIG0</accession>
<dbReference type="AlphaFoldDB" id="F4QIG0"/>